<keyword evidence="2" id="KW-1185">Reference proteome</keyword>
<reference evidence="1 2" key="1">
    <citation type="submission" date="2020-03" db="EMBL/GenBank/DDBJ databases">
        <title>WGS of actinomycetes isolated from Thailand.</title>
        <authorList>
            <person name="Thawai C."/>
        </authorList>
    </citation>
    <scope>NUCLEOTIDE SEQUENCE [LARGE SCALE GENOMIC DNA]</scope>
    <source>
        <strain evidence="1 2">FMUSA5-5</strain>
    </source>
</reference>
<dbReference type="RefSeq" id="WP_168021731.1">
    <property type="nucleotide sequence ID" value="NZ_JAATEP010000091.1"/>
</dbReference>
<dbReference type="Proteomes" id="UP000696294">
    <property type="component" value="Unassembled WGS sequence"/>
</dbReference>
<evidence type="ECO:0000313" key="1">
    <source>
        <dbReference type="EMBL" id="NJP98415.1"/>
    </source>
</evidence>
<organism evidence="1 2">
    <name type="scientific">Nonomuraea composti</name>
    <dbReference type="NCBI Taxonomy" id="2720023"/>
    <lineage>
        <taxon>Bacteria</taxon>
        <taxon>Bacillati</taxon>
        <taxon>Actinomycetota</taxon>
        <taxon>Actinomycetes</taxon>
        <taxon>Streptosporangiales</taxon>
        <taxon>Streptosporangiaceae</taxon>
        <taxon>Nonomuraea</taxon>
    </lineage>
</organism>
<gene>
    <name evidence="1" type="ORF">HCN51_54865</name>
</gene>
<protein>
    <submittedName>
        <fullName evidence="1">Uncharacterized protein</fullName>
    </submittedName>
</protein>
<comment type="caution">
    <text evidence="1">The sequence shown here is derived from an EMBL/GenBank/DDBJ whole genome shotgun (WGS) entry which is preliminary data.</text>
</comment>
<dbReference type="EMBL" id="JAATEP010000091">
    <property type="protein sequence ID" value="NJP98415.1"/>
    <property type="molecule type" value="Genomic_DNA"/>
</dbReference>
<accession>A0ABX1BKY7</accession>
<proteinExistence type="predicted"/>
<sequence length="71" mass="7495">MRALATRLLEQAKLAEDNTARLNGVSDNSNAEADRGRARRIADEATGLRGDAESRAVEEIEQALAAAGVST</sequence>
<evidence type="ECO:0000313" key="2">
    <source>
        <dbReference type="Proteomes" id="UP000696294"/>
    </source>
</evidence>
<name>A0ABX1BKY7_9ACTN</name>